<comment type="caution">
    <text evidence="2">The sequence shown here is derived from an EMBL/GenBank/DDBJ whole genome shotgun (WGS) entry which is preliminary data.</text>
</comment>
<organism evidence="2 3">
    <name type="scientific">Neurospora intermedia</name>
    <dbReference type="NCBI Taxonomy" id="5142"/>
    <lineage>
        <taxon>Eukaryota</taxon>
        <taxon>Fungi</taxon>
        <taxon>Dikarya</taxon>
        <taxon>Ascomycota</taxon>
        <taxon>Pezizomycotina</taxon>
        <taxon>Sordariomycetes</taxon>
        <taxon>Sordariomycetidae</taxon>
        <taxon>Sordariales</taxon>
        <taxon>Sordariaceae</taxon>
        <taxon>Neurospora</taxon>
    </lineage>
</organism>
<evidence type="ECO:0000256" key="1">
    <source>
        <dbReference type="SAM" id="MobiDB-lite"/>
    </source>
</evidence>
<feature type="region of interest" description="Disordered" evidence="1">
    <location>
        <begin position="158"/>
        <end position="179"/>
    </location>
</feature>
<accession>A0ABR3DFJ8</accession>
<dbReference type="EMBL" id="JAVLET010000003">
    <property type="protein sequence ID" value="KAL0471455.1"/>
    <property type="molecule type" value="Genomic_DNA"/>
</dbReference>
<sequence>MISPHHLKRTFIVEVKSQLQYNRWAGWHRHGRATGTVRGGRRGKMSRLHCTPTFWCTRLNLHHDKEVRSGARCGDKGRGQGPANYCEPLRMGNSTFNEPSSTISIHSNTYFKTSTTGLFFQARLFAKDSADDANQKRRWFLDRKHETLQTDLLLSCSAPSGQASDHHQRHMEDRHNTFH</sequence>
<reference evidence="2 3" key="1">
    <citation type="submission" date="2023-09" db="EMBL/GenBank/DDBJ databases">
        <title>Multi-omics analysis of a traditional fermented food reveals byproduct-associated fungal strains for waste-to-food upcycling.</title>
        <authorList>
            <consortium name="Lawrence Berkeley National Laboratory"/>
            <person name="Rekdal V.M."/>
            <person name="Villalobos-Escobedo J.M."/>
            <person name="Rodriguez-Valeron N."/>
            <person name="Garcia M.O."/>
            <person name="Vasquez D.P."/>
            <person name="Damayanti I."/>
            <person name="Sorensen P.M."/>
            <person name="Baidoo E.E."/>
            <person name="De Carvalho A.C."/>
            <person name="Riley R."/>
            <person name="Lipzen A."/>
            <person name="He G."/>
            <person name="Yan M."/>
            <person name="Haridas S."/>
            <person name="Daum C."/>
            <person name="Yoshinaga Y."/>
            <person name="Ng V."/>
            <person name="Grigoriev I.V."/>
            <person name="Munk R."/>
            <person name="Nuraida L."/>
            <person name="Wijaya C.H."/>
            <person name="Morales P.-C."/>
            <person name="Keasling J.D."/>
        </authorList>
    </citation>
    <scope>NUCLEOTIDE SEQUENCE [LARGE SCALE GENOMIC DNA]</scope>
    <source>
        <strain evidence="2 3">FGSC 2613</strain>
    </source>
</reference>
<keyword evidence="3" id="KW-1185">Reference proteome</keyword>
<dbReference type="Proteomes" id="UP001451303">
    <property type="component" value="Unassembled WGS sequence"/>
</dbReference>
<gene>
    <name evidence="2" type="ORF">QR685DRAFT_203906</name>
</gene>
<evidence type="ECO:0000313" key="3">
    <source>
        <dbReference type="Proteomes" id="UP001451303"/>
    </source>
</evidence>
<proteinExistence type="predicted"/>
<evidence type="ECO:0000313" key="2">
    <source>
        <dbReference type="EMBL" id="KAL0471455.1"/>
    </source>
</evidence>
<protein>
    <recommendedName>
        <fullName evidence="4">Questionable protein</fullName>
    </recommendedName>
</protein>
<feature type="compositionally biased region" description="Basic and acidic residues" evidence="1">
    <location>
        <begin position="164"/>
        <end position="179"/>
    </location>
</feature>
<evidence type="ECO:0008006" key="4">
    <source>
        <dbReference type="Google" id="ProtNLM"/>
    </source>
</evidence>
<name>A0ABR3DFJ8_NEUIN</name>